<evidence type="ECO:0000313" key="4">
    <source>
        <dbReference type="EMBL" id="MEI7037319.1"/>
    </source>
</evidence>
<comment type="caution">
    <text evidence="4">The sequence shown here is derived from an EMBL/GenBank/DDBJ whole genome shotgun (WGS) entry which is preliminary data.</text>
</comment>
<evidence type="ECO:0000259" key="3">
    <source>
        <dbReference type="PROSITE" id="PS51186"/>
    </source>
</evidence>
<evidence type="ECO:0000256" key="1">
    <source>
        <dbReference type="ARBA" id="ARBA00022679"/>
    </source>
</evidence>
<keyword evidence="1" id="KW-0808">Transferase</keyword>
<evidence type="ECO:0000313" key="5">
    <source>
        <dbReference type="Proteomes" id="UP001381174"/>
    </source>
</evidence>
<dbReference type="InterPro" id="IPR016181">
    <property type="entry name" value="Acyl_CoA_acyltransferase"/>
</dbReference>
<evidence type="ECO:0000256" key="2">
    <source>
        <dbReference type="ARBA" id="ARBA00023315"/>
    </source>
</evidence>
<dbReference type="PANTHER" id="PTHR43877">
    <property type="entry name" value="AMINOALKYLPHOSPHONATE N-ACETYLTRANSFERASE-RELATED-RELATED"/>
    <property type="match status" value="1"/>
</dbReference>
<dbReference type="PANTHER" id="PTHR43877:SF2">
    <property type="entry name" value="AMINOALKYLPHOSPHONATE N-ACETYLTRANSFERASE-RELATED"/>
    <property type="match status" value="1"/>
</dbReference>
<dbReference type="InterPro" id="IPR050832">
    <property type="entry name" value="Bact_Acetyltransf"/>
</dbReference>
<dbReference type="SUPFAM" id="SSF55729">
    <property type="entry name" value="Acyl-CoA N-acyltransferases (Nat)"/>
    <property type="match status" value="1"/>
</dbReference>
<reference evidence="4 5" key="1">
    <citation type="journal article" date="2014" name="Int. J. Syst. Evol. Microbiol.">
        <title>Fulvimonas yonginensis sp. nov., isolated from greenhouse soil, and emended description of the genus Fulvimonas.</title>
        <authorList>
            <person name="Ahn J.H."/>
            <person name="Kim S.J."/>
            <person name="Weon H.Y."/>
            <person name="Hong S.B."/>
            <person name="Seok S.J."/>
            <person name="Kwon S.W."/>
        </authorList>
    </citation>
    <scope>NUCLEOTIDE SEQUENCE [LARGE SCALE GENOMIC DNA]</scope>
    <source>
        <strain evidence="4 5">KACC 16952</strain>
    </source>
</reference>
<dbReference type="InterPro" id="IPR000182">
    <property type="entry name" value="GNAT_dom"/>
</dbReference>
<gene>
    <name evidence="4" type="ORF">WAT24_11175</name>
</gene>
<protein>
    <submittedName>
        <fullName evidence="4">GNAT family N-acetyltransferase</fullName>
    </submittedName>
</protein>
<dbReference type="EMBL" id="JBBBNY010000007">
    <property type="protein sequence ID" value="MEI7037319.1"/>
    <property type="molecule type" value="Genomic_DNA"/>
</dbReference>
<dbReference type="PROSITE" id="PS51186">
    <property type="entry name" value="GNAT"/>
    <property type="match status" value="1"/>
</dbReference>
<feature type="domain" description="N-acetyltransferase" evidence="3">
    <location>
        <begin position="5"/>
        <end position="153"/>
    </location>
</feature>
<organism evidence="4 5">
    <name type="scientific">Fulvimonas yonginensis</name>
    <dbReference type="NCBI Taxonomy" id="1495200"/>
    <lineage>
        <taxon>Bacteria</taxon>
        <taxon>Pseudomonadati</taxon>
        <taxon>Pseudomonadota</taxon>
        <taxon>Gammaproteobacteria</taxon>
        <taxon>Lysobacterales</taxon>
        <taxon>Rhodanobacteraceae</taxon>
        <taxon>Fulvimonas</taxon>
    </lineage>
</organism>
<sequence>MSPPVVVRELVRGDHAAWLALWEGYNAFYGRTGATALPEQVTAMTWSRFFDAYEPVHALVADADGELLGLAHYLFHRSTIRIEPSCYLQDLFTVPSARGRGVGRALIEAVYQRARAAGCSRTYWQTHESNAAAMALYDKVADRSGFVVYRKEL</sequence>
<keyword evidence="5" id="KW-1185">Reference proteome</keyword>
<dbReference type="CDD" id="cd04301">
    <property type="entry name" value="NAT_SF"/>
    <property type="match status" value="1"/>
</dbReference>
<dbReference type="RefSeq" id="WP_336807946.1">
    <property type="nucleotide sequence ID" value="NZ_JBBBNY010000007.1"/>
</dbReference>
<dbReference type="Pfam" id="PF00583">
    <property type="entry name" value="Acetyltransf_1"/>
    <property type="match status" value="1"/>
</dbReference>
<accession>A0ABU8JCN4</accession>
<dbReference type="Proteomes" id="UP001381174">
    <property type="component" value="Unassembled WGS sequence"/>
</dbReference>
<dbReference type="Gene3D" id="3.40.630.30">
    <property type="match status" value="1"/>
</dbReference>
<keyword evidence="2" id="KW-0012">Acyltransferase</keyword>
<name>A0ABU8JCN4_9GAMM</name>
<proteinExistence type="predicted"/>